<accession>A0A495PRB0</accession>
<dbReference type="SUPFAM" id="SSF56801">
    <property type="entry name" value="Acetyl-CoA synthetase-like"/>
    <property type="match status" value="1"/>
</dbReference>
<gene>
    <name evidence="2" type="ORF">BC962_1389</name>
</gene>
<protein>
    <submittedName>
        <fullName evidence="2">Phenylacetate-CoA ligase</fullName>
    </submittedName>
</protein>
<organism evidence="2 3">
    <name type="scientific">Gillisia mitskevichiae</name>
    <dbReference type="NCBI Taxonomy" id="270921"/>
    <lineage>
        <taxon>Bacteria</taxon>
        <taxon>Pseudomonadati</taxon>
        <taxon>Bacteroidota</taxon>
        <taxon>Flavobacteriia</taxon>
        <taxon>Flavobacteriales</taxon>
        <taxon>Flavobacteriaceae</taxon>
        <taxon>Gillisia</taxon>
    </lineage>
</organism>
<dbReference type="EMBL" id="RBLG01000002">
    <property type="protein sequence ID" value="RKS53143.1"/>
    <property type="molecule type" value="Genomic_DNA"/>
</dbReference>
<dbReference type="Gene3D" id="3.40.50.12780">
    <property type="entry name" value="N-terminal domain of ligase-like"/>
    <property type="match status" value="1"/>
</dbReference>
<evidence type="ECO:0000313" key="2">
    <source>
        <dbReference type="EMBL" id="RKS53143.1"/>
    </source>
</evidence>
<dbReference type="InterPro" id="IPR042099">
    <property type="entry name" value="ANL_N_sf"/>
</dbReference>
<comment type="caution">
    <text evidence="2">The sequence shown here is derived from an EMBL/GenBank/DDBJ whole genome shotgun (WGS) entry which is preliminary data.</text>
</comment>
<name>A0A495PRB0_9FLAO</name>
<dbReference type="Pfam" id="PF00501">
    <property type="entry name" value="AMP-binding"/>
    <property type="match status" value="1"/>
</dbReference>
<dbReference type="InterPro" id="IPR000873">
    <property type="entry name" value="AMP-dep_synth/lig_dom"/>
</dbReference>
<dbReference type="PANTHER" id="PTHR43845:SF1">
    <property type="entry name" value="BLR5969 PROTEIN"/>
    <property type="match status" value="1"/>
</dbReference>
<evidence type="ECO:0000259" key="1">
    <source>
        <dbReference type="Pfam" id="PF00501"/>
    </source>
</evidence>
<evidence type="ECO:0000313" key="3">
    <source>
        <dbReference type="Proteomes" id="UP000276282"/>
    </source>
</evidence>
<dbReference type="OrthoDB" id="580775at2"/>
<feature type="domain" description="AMP-dependent synthetase/ligase" evidence="1">
    <location>
        <begin position="72"/>
        <end position="285"/>
    </location>
</feature>
<proteinExistence type="predicted"/>
<keyword evidence="2" id="KW-0436">Ligase</keyword>
<reference evidence="2 3" key="1">
    <citation type="submission" date="2018-10" db="EMBL/GenBank/DDBJ databases">
        <title>Genomic Encyclopedia of Archaeal and Bacterial Type Strains, Phase II (KMG-II): from individual species to whole genera.</title>
        <authorList>
            <person name="Goeker M."/>
        </authorList>
    </citation>
    <scope>NUCLEOTIDE SEQUENCE [LARGE SCALE GENOMIC DNA]</scope>
    <source>
        <strain evidence="2 3">DSM 19839</strain>
    </source>
</reference>
<dbReference type="InterPro" id="IPR045851">
    <property type="entry name" value="AMP-bd_C_sf"/>
</dbReference>
<dbReference type="Proteomes" id="UP000276282">
    <property type="component" value="Unassembled WGS sequence"/>
</dbReference>
<dbReference type="PANTHER" id="PTHR43845">
    <property type="entry name" value="BLR5969 PROTEIN"/>
    <property type="match status" value="1"/>
</dbReference>
<sequence>MTSLQTESKERIARIQWLELQKQLLYVQKNSKFYKQLFKVHGIDVSEIKTEADLKRIPVTTKEDLQGYNEDFICVPREDIIDHVTTSGTLGNPVNFLLNEADLERLAINEMQSFKMAGILKGDKVQITTTLDRRFIAGMAYFLGLRKLGAGIIRTGSGLPHLQWDSIERFKPNYLVAVPSFLLKMIEYAESNAIDYKNSSVKAAICIGEPLRDQNYDLNALGRKITELWGIELFSTYASTEMATAFTECEHHTGNHIQPELVYTEVLDEAGNAVKMGEIGELVVTTLKVQTMPLVRFATGDLVSYTNESCKCGRNTMRLSPVLGRKKQHVKYKGTSLYPQHIIDVLVEFNSISNFVVVVQKDENELDLLTIKISNSLIEVEQEELKQHFQTRLHVIPEIEMISDSEINNLKNPKGSRKPVLFLDLRR</sequence>
<keyword evidence="3" id="KW-1185">Reference proteome</keyword>
<dbReference type="Gene3D" id="3.30.300.30">
    <property type="match status" value="1"/>
</dbReference>
<dbReference type="AlphaFoldDB" id="A0A495PRB0"/>
<dbReference type="GO" id="GO:0016874">
    <property type="term" value="F:ligase activity"/>
    <property type="evidence" value="ECO:0007669"/>
    <property type="project" value="UniProtKB-KW"/>
</dbReference>
<dbReference type="RefSeq" id="WP_121345184.1">
    <property type="nucleotide sequence ID" value="NZ_RBLG01000002.1"/>
</dbReference>